<sequence length="181" mass="20080">MDSACSDPGDCSSDDNYNNFADDSTVRMEMSLQRQEVEQLALLVWSVELNAENCGDGSGLQWTLLFITILNNTVSVVGTFRFPGCTISQDLKPATNIKAIRKNAQQTMNSLCQLRKVSLPEELLTQIYTTIIHSVLCTSITVWFGSATKQNRTSLVPSIQDLYMSSVRKDLSQPVPAPPLW</sequence>
<keyword evidence="2" id="KW-1185">Reference proteome</keyword>
<gene>
    <name evidence="1" type="ORF">L3Q82_024646</name>
</gene>
<dbReference type="EMBL" id="CM041537">
    <property type="protein sequence ID" value="KAI3369817.1"/>
    <property type="molecule type" value="Genomic_DNA"/>
</dbReference>
<reference evidence="1" key="1">
    <citation type="submission" date="2022-04" db="EMBL/GenBank/DDBJ databases">
        <title>Jade perch genome.</title>
        <authorList>
            <person name="Chao B."/>
        </authorList>
    </citation>
    <scope>NUCLEOTIDE SEQUENCE</scope>
    <source>
        <strain evidence="1">CB-2022</strain>
    </source>
</reference>
<evidence type="ECO:0000313" key="2">
    <source>
        <dbReference type="Proteomes" id="UP000831701"/>
    </source>
</evidence>
<proteinExistence type="predicted"/>
<evidence type="ECO:0000313" key="1">
    <source>
        <dbReference type="EMBL" id="KAI3369817.1"/>
    </source>
</evidence>
<accession>A0ACB8WR93</accession>
<protein>
    <submittedName>
        <fullName evidence="1">Uncharacterized protein</fullName>
    </submittedName>
</protein>
<comment type="caution">
    <text evidence="1">The sequence shown here is derived from an EMBL/GenBank/DDBJ whole genome shotgun (WGS) entry which is preliminary data.</text>
</comment>
<organism evidence="1 2">
    <name type="scientific">Scortum barcoo</name>
    <name type="common">barcoo grunter</name>
    <dbReference type="NCBI Taxonomy" id="214431"/>
    <lineage>
        <taxon>Eukaryota</taxon>
        <taxon>Metazoa</taxon>
        <taxon>Chordata</taxon>
        <taxon>Craniata</taxon>
        <taxon>Vertebrata</taxon>
        <taxon>Euteleostomi</taxon>
        <taxon>Actinopterygii</taxon>
        <taxon>Neopterygii</taxon>
        <taxon>Teleostei</taxon>
        <taxon>Neoteleostei</taxon>
        <taxon>Acanthomorphata</taxon>
        <taxon>Eupercaria</taxon>
        <taxon>Centrarchiformes</taxon>
        <taxon>Terapontoidei</taxon>
        <taxon>Terapontidae</taxon>
        <taxon>Scortum</taxon>
    </lineage>
</organism>
<name>A0ACB8WR93_9TELE</name>
<dbReference type="Proteomes" id="UP000831701">
    <property type="component" value="Chromosome 7"/>
</dbReference>